<dbReference type="PIRSF" id="PIRSF000126">
    <property type="entry name" value="11-beta-HSD1"/>
    <property type="match status" value="1"/>
</dbReference>
<keyword evidence="3" id="KW-0560">Oxidoreductase</keyword>
<dbReference type="Proteomes" id="UP000823638">
    <property type="component" value="Unassembled WGS sequence"/>
</dbReference>
<dbReference type="InterPro" id="IPR020904">
    <property type="entry name" value="Sc_DH/Rdtase_CS"/>
</dbReference>
<dbReference type="InterPro" id="IPR002347">
    <property type="entry name" value="SDR_fam"/>
</dbReference>
<evidence type="ECO:0000256" key="4">
    <source>
        <dbReference type="RuleBase" id="RU000363"/>
    </source>
</evidence>
<dbReference type="CDD" id="cd05233">
    <property type="entry name" value="SDR_c"/>
    <property type="match status" value="1"/>
</dbReference>
<comment type="caution">
    <text evidence="5">The sequence shown here is derived from an EMBL/GenBank/DDBJ whole genome shotgun (WGS) entry which is preliminary data.</text>
</comment>
<dbReference type="PRINTS" id="PR00080">
    <property type="entry name" value="SDRFAMILY"/>
</dbReference>
<dbReference type="PRINTS" id="PR00081">
    <property type="entry name" value="GDHRDH"/>
</dbReference>
<dbReference type="EMBL" id="JADIMM010000042">
    <property type="protein sequence ID" value="MBO8457239.1"/>
    <property type="molecule type" value="Genomic_DNA"/>
</dbReference>
<proteinExistence type="inferred from homology"/>
<reference evidence="5" key="2">
    <citation type="journal article" date="2021" name="PeerJ">
        <title>Extensive microbial diversity within the chicken gut microbiome revealed by metagenomics and culture.</title>
        <authorList>
            <person name="Gilroy R."/>
            <person name="Ravi A."/>
            <person name="Getino M."/>
            <person name="Pursley I."/>
            <person name="Horton D.L."/>
            <person name="Alikhan N.F."/>
            <person name="Baker D."/>
            <person name="Gharbi K."/>
            <person name="Hall N."/>
            <person name="Watson M."/>
            <person name="Adriaenssens E.M."/>
            <person name="Foster-Nyarko E."/>
            <person name="Jarju S."/>
            <person name="Secka A."/>
            <person name="Antonio M."/>
            <person name="Oren A."/>
            <person name="Chaudhuri R.R."/>
            <person name="La Ragione R."/>
            <person name="Hildebrand F."/>
            <person name="Pallen M.J."/>
        </authorList>
    </citation>
    <scope>NUCLEOTIDE SEQUENCE</scope>
    <source>
        <strain evidence="5">10532</strain>
    </source>
</reference>
<name>A0A9D9HNY3_9SPIR</name>
<dbReference type="GO" id="GO:0016491">
    <property type="term" value="F:oxidoreductase activity"/>
    <property type="evidence" value="ECO:0007669"/>
    <property type="project" value="UniProtKB-KW"/>
</dbReference>
<dbReference type="Pfam" id="PF00106">
    <property type="entry name" value="adh_short"/>
    <property type="match status" value="1"/>
</dbReference>
<evidence type="ECO:0000256" key="2">
    <source>
        <dbReference type="ARBA" id="ARBA00022857"/>
    </source>
</evidence>
<comment type="similarity">
    <text evidence="1 4">Belongs to the short-chain dehydrogenases/reductases (SDR) family.</text>
</comment>
<dbReference type="InterPro" id="IPR036291">
    <property type="entry name" value="NAD(P)-bd_dom_sf"/>
</dbReference>
<evidence type="ECO:0000256" key="1">
    <source>
        <dbReference type="ARBA" id="ARBA00006484"/>
    </source>
</evidence>
<accession>A0A9D9HNY3</accession>
<dbReference type="PANTHER" id="PTHR43391">
    <property type="entry name" value="RETINOL DEHYDROGENASE-RELATED"/>
    <property type="match status" value="1"/>
</dbReference>
<dbReference type="PANTHER" id="PTHR43391:SF14">
    <property type="entry name" value="DEHYDROGENASE_REDUCTASE SDR FAMILY PROTEIN 7-LIKE"/>
    <property type="match status" value="1"/>
</dbReference>
<evidence type="ECO:0000313" key="6">
    <source>
        <dbReference type="Proteomes" id="UP000823638"/>
    </source>
</evidence>
<organism evidence="5 6">
    <name type="scientific">Candidatus Gallitreponema excrementavium</name>
    <dbReference type="NCBI Taxonomy" id="2840840"/>
    <lineage>
        <taxon>Bacteria</taxon>
        <taxon>Pseudomonadati</taxon>
        <taxon>Spirochaetota</taxon>
        <taxon>Spirochaetia</taxon>
        <taxon>Spirochaetales</taxon>
        <taxon>Candidatus Gallitreponema</taxon>
    </lineage>
</organism>
<keyword evidence="2" id="KW-0521">NADP</keyword>
<reference evidence="5" key="1">
    <citation type="submission" date="2020-10" db="EMBL/GenBank/DDBJ databases">
        <authorList>
            <person name="Gilroy R."/>
        </authorList>
    </citation>
    <scope>NUCLEOTIDE SEQUENCE</scope>
    <source>
        <strain evidence="5">10532</strain>
    </source>
</reference>
<dbReference type="SUPFAM" id="SSF51735">
    <property type="entry name" value="NAD(P)-binding Rossmann-fold domains"/>
    <property type="match status" value="1"/>
</dbReference>
<dbReference type="AlphaFoldDB" id="A0A9D9HNY3"/>
<dbReference type="PROSITE" id="PS00061">
    <property type="entry name" value="ADH_SHORT"/>
    <property type="match status" value="1"/>
</dbReference>
<protein>
    <submittedName>
        <fullName evidence="5">SDR family NAD(P)-dependent oxidoreductase</fullName>
    </submittedName>
</protein>
<dbReference type="Gene3D" id="3.40.50.720">
    <property type="entry name" value="NAD(P)-binding Rossmann-like Domain"/>
    <property type="match status" value="1"/>
</dbReference>
<gene>
    <name evidence="5" type="ORF">IAA81_03310</name>
</gene>
<evidence type="ECO:0000313" key="5">
    <source>
        <dbReference type="EMBL" id="MBO8457239.1"/>
    </source>
</evidence>
<evidence type="ECO:0000256" key="3">
    <source>
        <dbReference type="ARBA" id="ARBA00023002"/>
    </source>
</evidence>
<sequence>MRDVYIVTGASSGMGRDFALEIAREFPGEKELWLIARREDLLNSISVLLKEEFDNLVVRIFPLDISGEAGSEKFNETLLKEQEREEFVVKGLVNNAGFGTYGSFTETDYERQLSMIDVNVYALTAFTYRVVPFLKTGSFIINVASLASFLPLGNFAVYGATKAYVLSFTTALAAELKDSGVHVMSLCPGPVSTEFAKVASKGARKEVLHGKDPLKVVRHCVRALKRKKHFAFYGLDWKFKAFICRFIGRYFGARMTYKYVKRPSN</sequence>